<dbReference type="Proteomes" id="UP000034037">
    <property type="component" value="Chromosome"/>
</dbReference>
<dbReference type="GO" id="GO:0016783">
    <property type="term" value="F:sulfurtransferase activity"/>
    <property type="evidence" value="ECO:0007669"/>
    <property type="project" value="InterPro"/>
</dbReference>
<dbReference type="GO" id="GO:0005737">
    <property type="term" value="C:cytoplasm"/>
    <property type="evidence" value="ECO:0007669"/>
    <property type="project" value="UniProtKB-SubCell"/>
</dbReference>
<dbReference type="AlphaFoldDB" id="A0A0F6WPR0"/>
<evidence type="ECO:0000313" key="4">
    <source>
        <dbReference type="EMBL" id="AKF26576.1"/>
    </source>
</evidence>
<comment type="subcellular location">
    <subcellularLocation>
        <location evidence="3">Cytoplasm</location>
    </subcellularLocation>
</comment>
<dbReference type="SUPFAM" id="SSF53927">
    <property type="entry name" value="Cytidine deaminase-like"/>
    <property type="match status" value="1"/>
</dbReference>
<organism evidence="4 5">
    <name type="scientific">[Brevibacterium] flavum</name>
    <dbReference type="NCBI Taxonomy" id="92706"/>
    <lineage>
        <taxon>Bacteria</taxon>
        <taxon>Bacillati</taxon>
        <taxon>Actinomycetota</taxon>
        <taxon>Actinomycetes</taxon>
        <taxon>Mycobacteriales</taxon>
        <taxon>Corynebacteriaceae</taxon>
        <taxon>Corynebacterium</taxon>
    </lineage>
</organism>
<sequence>MGRITQNLQVPRVVSTDEQVFVNTRPDTVAVEEPLEIRVNGTALTTTMRTPGHDIELVHGLLLAEGLITDASEVFTARYCAGAVGPDNQNTYNVLELDVIPKDNPARDLVQNPSQNPEGSQHEALHIPTFQPVRELNLVAAQRNVLTTSACGVCGTTSIEQLMNKKGWPITPITPDPRMIVSLPDKLKSKQKIFDKTGGVHAAGLATLDGEMLIIREDVGRHNAADKVIGNMLMAGKLPLENTILVMSSRASFELVQKAAMAGISGVIAVGAATSLAIEAAQDAGIFLAGFVRGNKFNHYAGELG</sequence>
<evidence type="ECO:0000256" key="2">
    <source>
        <dbReference type="ARBA" id="ARBA00023150"/>
    </source>
</evidence>
<keyword evidence="5" id="KW-1185">Reference proteome</keyword>
<dbReference type="PANTHER" id="PTHR30592">
    <property type="entry name" value="FORMATE DEHYDROGENASE"/>
    <property type="match status" value="1"/>
</dbReference>
<comment type="similarity">
    <text evidence="3">Belongs to the FdhD family.</text>
</comment>
<feature type="binding site" evidence="3">
    <location>
        <begin position="291"/>
        <end position="296"/>
    </location>
    <ligand>
        <name>Mo-bis(molybdopterin guanine dinucleotide)</name>
        <dbReference type="ChEBI" id="CHEBI:60539"/>
    </ligand>
</feature>
<dbReference type="PIRSF" id="PIRSF015626">
    <property type="entry name" value="FdhD"/>
    <property type="match status" value="1"/>
</dbReference>
<dbReference type="InterPro" id="IPR016193">
    <property type="entry name" value="Cytidine_deaminase-like"/>
</dbReference>
<proteinExistence type="inferred from homology"/>
<dbReference type="PANTHER" id="PTHR30592:SF1">
    <property type="entry name" value="SULFUR CARRIER PROTEIN FDHD"/>
    <property type="match status" value="1"/>
</dbReference>
<dbReference type="HAMAP" id="MF_00187">
    <property type="entry name" value="FdhD"/>
    <property type="match status" value="1"/>
</dbReference>
<dbReference type="EMBL" id="CP011309">
    <property type="protein sequence ID" value="AKF26576.1"/>
    <property type="molecule type" value="Genomic_DNA"/>
</dbReference>
<keyword evidence="1 3" id="KW-0963">Cytoplasm</keyword>
<gene>
    <name evidence="3" type="primary">fdhD</name>
    <name evidence="4" type="ORF">YH66_02930</name>
</gene>
<evidence type="ECO:0000313" key="5">
    <source>
        <dbReference type="Proteomes" id="UP000034037"/>
    </source>
</evidence>
<name>A0A0F6WPR0_9CORY</name>
<evidence type="ECO:0000256" key="3">
    <source>
        <dbReference type="HAMAP-Rule" id="MF_00187"/>
    </source>
</evidence>
<dbReference type="Pfam" id="PF02634">
    <property type="entry name" value="FdhD-NarQ"/>
    <property type="match status" value="1"/>
</dbReference>
<dbReference type="Gene3D" id="3.10.20.10">
    <property type="match status" value="1"/>
</dbReference>
<dbReference type="Gene3D" id="3.40.140.10">
    <property type="entry name" value="Cytidine Deaminase, domain 2"/>
    <property type="match status" value="1"/>
</dbReference>
<dbReference type="NCBIfam" id="NF001943">
    <property type="entry name" value="PRK00724.1-2"/>
    <property type="match status" value="1"/>
</dbReference>
<dbReference type="PATRIC" id="fig|92706.3.peg.607"/>
<dbReference type="HOGENOM" id="CLU_056887_3_0_11"/>
<dbReference type="GO" id="GO:0006777">
    <property type="term" value="P:Mo-molybdopterin cofactor biosynthetic process"/>
    <property type="evidence" value="ECO:0007669"/>
    <property type="project" value="UniProtKB-UniRule"/>
</dbReference>
<dbReference type="RefSeq" id="WP_003860569.1">
    <property type="nucleotide sequence ID" value="NZ_CP011309.1"/>
</dbReference>
<reference evidence="4 5" key="1">
    <citation type="submission" date="2015-04" db="EMBL/GenBank/DDBJ databases">
        <title>Complete Genome Sequence of Brevibacterium flavum ATCC 15168.</title>
        <authorList>
            <person name="Ahn J."/>
            <person name="Park G."/>
            <person name="Jeon W."/>
            <person name="Jang Y."/>
            <person name="Jang M."/>
            <person name="Lee H."/>
            <person name="Lee H."/>
        </authorList>
    </citation>
    <scope>NUCLEOTIDE SEQUENCE [LARGE SCALE GENOMIC DNA]</scope>
    <source>
        <strain evidence="4 5">ATCC 15168</strain>
    </source>
</reference>
<dbReference type="InterPro" id="IPR003786">
    <property type="entry name" value="FdhD"/>
</dbReference>
<comment type="function">
    <text evidence="3">Required for formate dehydrogenase (FDH) activity. Acts as a sulfur carrier protein that transfers sulfur from IscS to the molybdenum cofactor prior to its insertion into FDH.</text>
</comment>
<accession>A0A0F6WPR0</accession>
<dbReference type="GO" id="GO:0097163">
    <property type="term" value="F:sulfur carrier activity"/>
    <property type="evidence" value="ECO:0007669"/>
    <property type="project" value="UniProtKB-UniRule"/>
</dbReference>
<keyword evidence="2 3" id="KW-0501">Molybdenum cofactor biosynthesis</keyword>
<evidence type="ECO:0000256" key="1">
    <source>
        <dbReference type="ARBA" id="ARBA00022490"/>
    </source>
</evidence>
<feature type="active site" description="Cysteine persulfide intermediate" evidence="3">
    <location>
        <position position="151"/>
    </location>
</feature>
<protein>
    <recommendedName>
        <fullName evidence="3">Sulfur carrier protein FdhD</fullName>
    </recommendedName>
</protein>